<dbReference type="GO" id="GO:0005737">
    <property type="term" value="C:cytoplasm"/>
    <property type="evidence" value="ECO:0007669"/>
    <property type="project" value="TreeGrafter"/>
</dbReference>
<evidence type="ECO:0000256" key="1">
    <source>
        <dbReference type="ARBA" id="ARBA00013247"/>
    </source>
</evidence>
<keyword evidence="6 11" id="KW-0418">Kinase</keyword>
<gene>
    <name evidence="11" type="ordered locus">Rcas_3812</name>
</gene>
<sequence length="315" mass="34578">MSADDMLIFPGSGSPKLTKHICTYLGVTPGECEVLRFSEGNLFVRILENVRGRHVYIVQSTAFPANDNFMELLFWIDAFKRASAASVTAVVPFFSYAKGDKKDEPRVSIRARVCADAIEAAGADRIVVMDLHAPQIQGFFKIPVDDLYALPVLCDRVKQMNLDNLIVVAPDSGFAKKARKYARYLGVSMAVGDKERVAHDEHAHIVEIIGDVEGKTALIVDDFTISAGTLVEVAGQLLVRGAKEVYAAVTHGVFARGAMERLADSPIRRLLITDTVETQPVTLTPQVEIVSVAPLFGEAIRRIHNRESISVLFPR</sequence>
<dbReference type="Pfam" id="PF14572">
    <property type="entry name" value="Pribosyl_synth"/>
    <property type="match status" value="1"/>
</dbReference>
<evidence type="ECO:0000259" key="10">
    <source>
        <dbReference type="Pfam" id="PF13793"/>
    </source>
</evidence>
<dbReference type="NCBIfam" id="TIGR01251">
    <property type="entry name" value="ribP_PPkin"/>
    <property type="match status" value="1"/>
</dbReference>
<dbReference type="InterPro" id="IPR005946">
    <property type="entry name" value="Rib-P_diPkinase"/>
</dbReference>
<dbReference type="PROSITE" id="PS00114">
    <property type="entry name" value="PRPP_SYNTHASE"/>
    <property type="match status" value="1"/>
</dbReference>
<keyword evidence="7" id="KW-0067">ATP-binding</keyword>
<dbReference type="Proteomes" id="UP000000263">
    <property type="component" value="Chromosome"/>
</dbReference>
<dbReference type="InterPro" id="IPR029057">
    <property type="entry name" value="PRTase-like"/>
</dbReference>
<dbReference type="eggNOG" id="COG0462">
    <property type="taxonomic scope" value="Bacteria"/>
</dbReference>
<evidence type="ECO:0000256" key="6">
    <source>
        <dbReference type="ARBA" id="ARBA00022777"/>
    </source>
</evidence>
<dbReference type="GO" id="GO:0006015">
    <property type="term" value="P:5-phosphoribose 1-diphosphate biosynthetic process"/>
    <property type="evidence" value="ECO:0007669"/>
    <property type="project" value="TreeGrafter"/>
</dbReference>
<reference evidence="11 12" key="1">
    <citation type="submission" date="2007-08" db="EMBL/GenBank/DDBJ databases">
        <title>Complete sequence of Roseiflexus castenholzii DSM 13941.</title>
        <authorList>
            <consortium name="US DOE Joint Genome Institute"/>
            <person name="Copeland A."/>
            <person name="Lucas S."/>
            <person name="Lapidus A."/>
            <person name="Barry K."/>
            <person name="Glavina del Rio T."/>
            <person name="Dalin E."/>
            <person name="Tice H."/>
            <person name="Pitluck S."/>
            <person name="Thompson L.S."/>
            <person name="Brettin T."/>
            <person name="Bruce D."/>
            <person name="Detter J.C."/>
            <person name="Han C."/>
            <person name="Tapia R."/>
            <person name="Schmutz J."/>
            <person name="Larimer F."/>
            <person name="Land M."/>
            <person name="Hauser L."/>
            <person name="Kyrpides N."/>
            <person name="Mikhailova N."/>
            <person name="Bryant D.A."/>
            <person name="Hanada S."/>
            <person name="Tsukatani Y."/>
            <person name="Richardson P."/>
        </authorList>
    </citation>
    <scope>NUCLEOTIDE SEQUENCE [LARGE SCALE GENOMIC DNA]</scope>
    <source>
        <strain evidence="12">DSM 13941 / HLO8</strain>
    </source>
</reference>
<dbReference type="EMBL" id="CP000804">
    <property type="protein sequence ID" value="ABU59851.1"/>
    <property type="molecule type" value="Genomic_DNA"/>
</dbReference>
<dbReference type="EC" id="2.7.6.1" evidence="1"/>
<accession>A7NQK5</accession>
<dbReference type="STRING" id="383372.Rcas_3812"/>
<comment type="catalytic activity">
    <reaction evidence="9">
        <text>D-ribose 5-phosphate + ATP = 5-phospho-alpha-D-ribose 1-diphosphate + AMP + H(+)</text>
        <dbReference type="Rhea" id="RHEA:15609"/>
        <dbReference type="ChEBI" id="CHEBI:15378"/>
        <dbReference type="ChEBI" id="CHEBI:30616"/>
        <dbReference type="ChEBI" id="CHEBI:58017"/>
        <dbReference type="ChEBI" id="CHEBI:78346"/>
        <dbReference type="ChEBI" id="CHEBI:456215"/>
        <dbReference type="EC" id="2.7.6.1"/>
    </reaction>
</comment>
<dbReference type="GO" id="GO:0006164">
    <property type="term" value="P:purine nucleotide biosynthetic process"/>
    <property type="evidence" value="ECO:0007669"/>
    <property type="project" value="TreeGrafter"/>
</dbReference>
<dbReference type="GO" id="GO:0000287">
    <property type="term" value="F:magnesium ion binding"/>
    <property type="evidence" value="ECO:0007669"/>
    <property type="project" value="InterPro"/>
</dbReference>
<dbReference type="RefSeq" id="WP_012122274.1">
    <property type="nucleotide sequence ID" value="NC_009767.1"/>
</dbReference>
<evidence type="ECO:0000256" key="9">
    <source>
        <dbReference type="ARBA" id="ARBA00049535"/>
    </source>
</evidence>
<keyword evidence="3" id="KW-0479">Metal-binding</keyword>
<dbReference type="HOGENOM" id="CLU_033546_4_0_0"/>
<name>A7NQK5_ROSCS</name>
<evidence type="ECO:0000256" key="4">
    <source>
        <dbReference type="ARBA" id="ARBA00022727"/>
    </source>
</evidence>
<organism evidence="11 12">
    <name type="scientific">Roseiflexus castenholzii (strain DSM 13941 / HLO8)</name>
    <dbReference type="NCBI Taxonomy" id="383372"/>
    <lineage>
        <taxon>Bacteria</taxon>
        <taxon>Bacillati</taxon>
        <taxon>Chloroflexota</taxon>
        <taxon>Chloroflexia</taxon>
        <taxon>Chloroflexales</taxon>
        <taxon>Roseiflexineae</taxon>
        <taxon>Roseiflexaceae</taxon>
        <taxon>Roseiflexus</taxon>
    </lineage>
</organism>
<dbReference type="GO" id="GO:0005524">
    <property type="term" value="F:ATP binding"/>
    <property type="evidence" value="ECO:0007669"/>
    <property type="project" value="UniProtKB-KW"/>
</dbReference>
<feature type="domain" description="Ribose-phosphate pyrophosphokinase N-terminal" evidence="10">
    <location>
        <begin position="6"/>
        <end position="122"/>
    </location>
</feature>
<dbReference type="InterPro" id="IPR029099">
    <property type="entry name" value="Pribosyltran_N"/>
</dbReference>
<dbReference type="InterPro" id="IPR000842">
    <property type="entry name" value="PRib_PP_synth_CS"/>
</dbReference>
<dbReference type="GO" id="GO:0009156">
    <property type="term" value="P:ribonucleoside monophosphate biosynthetic process"/>
    <property type="evidence" value="ECO:0007669"/>
    <property type="project" value="InterPro"/>
</dbReference>
<dbReference type="AlphaFoldDB" id="A7NQK5"/>
<evidence type="ECO:0000313" key="11">
    <source>
        <dbReference type="EMBL" id="ABU59851.1"/>
    </source>
</evidence>
<dbReference type="NCBIfam" id="NF002320">
    <property type="entry name" value="PRK01259.1"/>
    <property type="match status" value="1"/>
</dbReference>
<evidence type="ECO:0000256" key="2">
    <source>
        <dbReference type="ARBA" id="ARBA00022679"/>
    </source>
</evidence>
<evidence type="ECO:0000313" key="12">
    <source>
        <dbReference type="Proteomes" id="UP000000263"/>
    </source>
</evidence>
<evidence type="ECO:0000256" key="7">
    <source>
        <dbReference type="ARBA" id="ARBA00022840"/>
    </source>
</evidence>
<dbReference type="GO" id="GO:0004749">
    <property type="term" value="F:ribose phosphate diphosphokinase activity"/>
    <property type="evidence" value="ECO:0007669"/>
    <property type="project" value="UniProtKB-EC"/>
</dbReference>
<keyword evidence="12" id="KW-1185">Reference proteome</keyword>
<dbReference type="GO" id="GO:0002189">
    <property type="term" value="C:ribose phosphate diphosphokinase complex"/>
    <property type="evidence" value="ECO:0007669"/>
    <property type="project" value="TreeGrafter"/>
</dbReference>
<dbReference type="OrthoDB" id="9777067at2"/>
<evidence type="ECO:0000256" key="8">
    <source>
        <dbReference type="ARBA" id="ARBA00022842"/>
    </source>
</evidence>
<dbReference type="CDD" id="cd06223">
    <property type="entry name" value="PRTases_typeI"/>
    <property type="match status" value="1"/>
</dbReference>
<dbReference type="PANTHER" id="PTHR10210:SF32">
    <property type="entry name" value="RIBOSE-PHOSPHATE PYROPHOSPHOKINASE 2"/>
    <property type="match status" value="1"/>
</dbReference>
<dbReference type="KEGG" id="rca:Rcas_3812"/>
<proteinExistence type="predicted"/>
<dbReference type="SMART" id="SM01400">
    <property type="entry name" value="Pribosyltran_N"/>
    <property type="match status" value="1"/>
</dbReference>
<dbReference type="GO" id="GO:0016301">
    <property type="term" value="F:kinase activity"/>
    <property type="evidence" value="ECO:0007669"/>
    <property type="project" value="UniProtKB-KW"/>
</dbReference>
<evidence type="ECO:0000256" key="5">
    <source>
        <dbReference type="ARBA" id="ARBA00022741"/>
    </source>
</evidence>
<dbReference type="Gene3D" id="3.40.50.2020">
    <property type="match status" value="2"/>
</dbReference>
<dbReference type="InterPro" id="IPR000836">
    <property type="entry name" value="PRTase_dom"/>
</dbReference>
<keyword evidence="2 11" id="KW-0808">Transferase</keyword>
<dbReference type="SUPFAM" id="SSF53271">
    <property type="entry name" value="PRTase-like"/>
    <property type="match status" value="2"/>
</dbReference>
<dbReference type="FunFam" id="3.40.50.2020:FF:000007">
    <property type="entry name" value="Ribose-phosphate pyrophosphokinase"/>
    <property type="match status" value="1"/>
</dbReference>
<dbReference type="Pfam" id="PF13793">
    <property type="entry name" value="Pribosyltran_N"/>
    <property type="match status" value="1"/>
</dbReference>
<keyword evidence="5" id="KW-0547">Nucleotide-binding</keyword>
<dbReference type="PANTHER" id="PTHR10210">
    <property type="entry name" value="RIBOSE-PHOSPHATE DIPHOSPHOKINASE FAMILY MEMBER"/>
    <property type="match status" value="1"/>
</dbReference>
<protein>
    <recommendedName>
        <fullName evidence="1">ribose-phosphate diphosphokinase</fullName>
        <ecNumber evidence="1">2.7.6.1</ecNumber>
    </recommendedName>
</protein>
<evidence type="ECO:0000256" key="3">
    <source>
        <dbReference type="ARBA" id="ARBA00022723"/>
    </source>
</evidence>
<keyword evidence="4" id="KW-0545">Nucleotide biosynthesis</keyword>
<keyword evidence="8" id="KW-0460">Magnesium</keyword>